<organism evidence="2 3">
    <name type="scientific">Heterostelium pallidum (strain ATCC 26659 / Pp 5 / PN500)</name>
    <name type="common">Cellular slime mold</name>
    <name type="synonym">Polysphondylium pallidum</name>
    <dbReference type="NCBI Taxonomy" id="670386"/>
    <lineage>
        <taxon>Eukaryota</taxon>
        <taxon>Amoebozoa</taxon>
        <taxon>Evosea</taxon>
        <taxon>Eumycetozoa</taxon>
        <taxon>Dictyostelia</taxon>
        <taxon>Acytosteliales</taxon>
        <taxon>Acytosteliaceae</taxon>
        <taxon>Heterostelium</taxon>
    </lineage>
</organism>
<proteinExistence type="predicted"/>
<evidence type="ECO:0000313" key="3">
    <source>
        <dbReference type="Proteomes" id="UP000001396"/>
    </source>
</evidence>
<dbReference type="Proteomes" id="UP000001396">
    <property type="component" value="Unassembled WGS sequence"/>
</dbReference>
<evidence type="ECO:0000313" key="2">
    <source>
        <dbReference type="EMBL" id="EFA76194.1"/>
    </source>
</evidence>
<dbReference type="GeneID" id="31365880"/>
<dbReference type="InParanoid" id="D3BR08"/>
<name>D3BR08_HETP5</name>
<sequence>MQASSETVEELFSDFKGSAMAMLVPPLAVVASELMMASLLSGSRLSEYLKTVDLWLFDMIIKFLWPGIFMSVANSPLAIPLIGTPPTSNNNLVYCVPNTCALMVTNYKVLYSTATRIPDNLDRICWSLVCKRWFDNRDKYLLFNTDEISLMSNYNNYNSAAPFHLQSYKSIYLKSIDKKRDCIFNIGLGYPYCPKYDYSIEYRAFKKIDSIPSNVTTVILDDNFLSNSRHNLIDSEHLSKLLSQSPNVKELQNCKTLKYKLPEEIQTLSIHSRSFEELTANNIPRGIKNITLKVNHFKQQIGRGVLPEGLESICFGSEYRIKIEPDVLPSSLKHLYLESDLTKLKKQSLPANLEVLQLPKENSINKLLLPNTLHTILEISSCYIPTLMKFPHLTTLSFYDSSSSLDINELPPNLTNLSFSGDYQLKCAIPPTITHLDIKNCRFESSEILPKTSNYRFEILISPKCPELQMTNVHISKLALNSLIDITPGMITPGIESLDLSMTTSKIYVGSIPESVKHLSLNMTTENYHNVIPETVETLELHRTDSLTANSIPKTLKTLIIPFSKSTLQFIPRPLPPNIIFCETNLQHASHIRKLDHQYYLLFGKPIEEVDGEITSEQPAFHFTTAIFHESEFIDLLSRESKKPNPFNYFNLNQFFINK</sequence>
<feature type="transmembrane region" description="Helical" evidence="1">
    <location>
        <begin position="20"/>
        <end position="42"/>
    </location>
</feature>
<gene>
    <name evidence="2" type="ORF">PPL_10411</name>
</gene>
<accession>D3BR08</accession>
<dbReference type="FunCoup" id="D3BR08">
    <property type="interactions" value="273"/>
</dbReference>
<dbReference type="Pfam" id="PF05725">
    <property type="entry name" value="FNIP"/>
    <property type="match status" value="2"/>
</dbReference>
<reference evidence="2 3" key="1">
    <citation type="journal article" date="2011" name="Genome Res.">
        <title>Phylogeny-wide analysis of social amoeba genomes highlights ancient origins for complex intercellular communication.</title>
        <authorList>
            <person name="Heidel A.J."/>
            <person name="Lawal H.M."/>
            <person name="Felder M."/>
            <person name="Schilde C."/>
            <person name="Helps N.R."/>
            <person name="Tunggal B."/>
            <person name="Rivero F."/>
            <person name="John U."/>
            <person name="Schleicher M."/>
            <person name="Eichinger L."/>
            <person name="Platzer M."/>
            <person name="Noegel A.A."/>
            <person name="Schaap P."/>
            <person name="Gloeckner G."/>
        </authorList>
    </citation>
    <scope>NUCLEOTIDE SEQUENCE [LARGE SCALE GENOMIC DNA]</scope>
    <source>
        <strain evidence="3">ATCC 26659 / Pp 5 / PN500</strain>
    </source>
</reference>
<keyword evidence="3" id="KW-1185">Reference proteome</keyword>
<evidence type="ECO:0000256" key="1">
    <source>
        <dbReference type="SAM" id="Phobius"/>
    </source>
</evidence>
<protein>
    <submittedName>
        <fullName evidence="2">Uncharacterized protein</fullName>
    </submittedName>
</protein>
<keyword evidence="1" id="KW-0812">Transmembrane</keyword>
<dbReference type="EMBL" id="ADBJ01000049">
    <property type="protein sequence ID" value="EFA76194.1"/>
    <property type="molecule type" value="Genomic_DNA"/>
</dbReference>
<keyword evidence="1" id="KW-0472">Membrane</keyword>
<dbReference type="InterPro" id="IPR051251">
    <property type="entry name" value="STK_FNIP-Repeat"/>
</dbReference>
<dbReference type="AlphaFoldDB" id="D3BR08"/>
<dbReference type="SUPFAM" id="SSF52058">
    <property type="entry name" value="L domain-like"/>
    <property type="match status" value="1"/>
</dbReference>
<dbReference type="InterPro" id="IPR008615">
    <property type="entry name" value="FNIP"/>
</dbReference>
<dbReference type="PANTHER" id="PTHR32134">
    <property type="entry name" value="FNIP REPEAT-CONTAINING PROTEIN"/>
    <property type="match status" value="1"/>
</dbReference>
<dbReference type="PANTHER" id="PTHR32134:SF92">
    <property type="entry name" value="FNIP REPEAT-CONTAINING PROTEIN"/>
    <property type="match status" value="1"/>
</dbReference>
<comment type="caution">
    <text evidence="2">The sequence shown here is derived from an EMBL/GenBank/DDBJ whole genome shotgun (WGS) entry which is preliminary data.</text>
</comment>
<dbReference type="RefSeq" id="XP_020428327.1">
    <property type="nucleotide sequence ID" value="XM_020581187.1"/>
</dbReference>
<keyword evidence="1" id="KW-1133">Transmembrane helix</keyword>